<dbReference type="AlphaFoldDB" id="F0WCL9"/>
<feature type="region of interest" description="Disordered" evidence="1">
    <location>
        <begin position="108"/>
        <end position="142"/>
    </location>
</feature>
<evidence type="ECO:0000256" key="1">
    <source>
        <dbReference type="SAM" id="MobiDB-lite"/>
    </source>
</evidence>
<accession>F0WCL9</accession>
<reference evidence="2" key="1">
    <citation type="journal article" date="2011" name="PLoS Biol.">
        <title>Gene gain and loss during evolution of obligate parasitism in the white rust pathogen of Arabidopsis thaliana.</title>
        <authorList>
            <person name="Kemen E."/>
            <person name="Gardiner A."/>
            <person name="Schultz-Larsen T."/>
            <person name="Kemen A.C."/>
            <person name="Balmuth A.L."/>
            <person name="Robert-Seilaniantz A."/>
            <person name="Bailey K."/>
            <person name="Holub E."/>
            <person name="Studholme D.J."/>
            <person name="Maclean D."/>
            <person name="Jones J.D."/>
        </authorList>
    </citation>
    <scope>NUCLEOTIDE SEQUENCE</scope>
</reference>
<proteinExistence type="predicted"/>
<organism evidence="2">
    <name type="scientific">Albugo laibachii Nc14</name>
    <dbReference type="NCBI Taxonomy" id="890382"/>
    <lineage>
        <taxon>Eukaryota</taxon>
        <taxon>Sar</taxon>
        <taxon>Stramenopiles</taxon>
        <taxon>Oomycota</taxon>
        <taxon>Peronosporomycetes</taxon>
        <taxon>Albuginales</taxon>
        <taxon>Albuginaceae</taxon>
        <taxon>Albugo</taxon>
    </lineage>
</organism>
<protein>
    <submittedName>
        <fullName evidence="2">AlNc14C60G4403 protein</fullName>
    </submittedName>
</protein>
<name>F0WCL9_9STRA</name>
<gene>
    <name evidence="2" type="primary">AlNc14C60G4403</name>
    <name evidence="2" type="ORF">ALNC14_050830</name>
</gene>
<evidence type="ECO:0000313" key="2">
    <source>
        <dbReference type="EMBL" id="CCA18940.1"/>
    </source>
</evidence>
<sequence length="142" mass="15625">MKTLFSTYEAFLSAPLKQKKMEGEIKRMRGHSSPGMDGLPAALYQLAPGIFGECLQIGFADQLRRGSLLRSQRSSDITFPYNKRAPCRSQQLSPHCFDVRGCESAVEGTRVPTPASASKVDTRGSKSLSARTFHPPSQPLHE</sequence>
<reference evidence="2" key="2">
    <citation type="submission" date="2011-02" db="EMBL/GenBank/DDBJ databases">
        <authorList>
            <person name="MacLean D."/>
        </authorList>
    </citation>
    <scope>NUCLEOTIDE SEQUENCE</scope>
</reference>
<dbReference type="EMBL" id="FR824105">
    <property type="protein sequence ID" value="CCA18940.1"/>
    <property type="molecule type" value="Genomic_DNA"/>
</dbReference>
<dbReference type="HOGENOM" id="CLU_1819398_0_0_1"/>